<evidence type="ECO:0000256" key="1">
    <source>
        <dbReference type="ARBA" id="ARBA00004294"/>
    </source>
</evidence>
<comment type="similarity">
    <text evidence="2">Belongs to the mitoguardin family.</text>
</comment>
<keyword evidence="6" id="KW-0496">Mitochondrion</keyword>
<keyword evidence="9" id="KW-1185">Reference proteome</keyword>
<dbReference type="InterPro" id="IPR019392">
    <property type="entry name" value="Miga"/>
</dbReference>
<keyword evidence="4" id="KW-1000">Mitochondrion outer membrane</keyword>
<evidence type="ECO:0000256" key="3">
    <source>
        <dbReference type="ARBA" id="ARBA00022692"/>
    </source>
</evidence>
<keyword evidence="3 8" id="KW-0812">Transmembrane</keyword>
<evidence type="ECO:0000313" key="10">
    <source>
        <dbReference type="WBParaSite" id="SMUV_0000724101-mRNA-1"/>
    </source>
</evidence>
<dbReference type="PANTHER" id="PTHR21508">
    <property type="entry name" value="MITOGUARDIN"/>
    <property type="match status" value="1"/>
</dbReference>
<proteinExistence type="inferred from homology"/>
<dbReference type="Pfam" id="PF10265">
    <property type="entry name" value="Miga"/>
    <property type="match status" value="1"/>
</dbReference>
<dbReference type="WBParaSite" id="SMUV_0000724101-mRNA-1">
    <property type="protein sequence ID" value="SMUV_0000724101-mRNA-1"/>
    <property type="gene ID" value="SMUV_0000724101"/>
</dbReference>
<feature type="transmembrane region" description="Helical" evidence="8">
    <location>
        <begin position="12"/>
        <end position="30"/>
    </location>
</feature>
<accession>A0A0N5ARA1</accession>
<evidence type="ECO:0000256" key="6">
    <source>
        <dbReference type="ARBA" id="ARBA00023128"/>
    </source>
</evidence>
<evidence type="ECO:0000256" key="5">
    <source>
        <dbReference type="ARBA" id="ARBA00022989"/>
    </source>
</evidence>
<dbReference type="GO" id="GO:0008053">
    <property type="term" value="P:mitochondrial fusion"/>
    <property type="evidence" value="ECO:0007669"/>
    <property type="project" value="InterPro"/>
</dbReference>
<reference evidence="10" key="1">
    <citation type="submission" date="2017-02" db="UniProtKB">
        <authorList>
            <consortium name="WormBaseParasite"/>
        </authorList>
    </citation>
    <scope>IDENTIFICATION</scope>
</reference>
<evidence type="ECO:0000313" key="9">
    <source>
        <dbReference type="Proteomes" id="UP000046393"/>
    </source>
</evidence>
<sequence>MGFMQLVNFRRATIVVAGVGISALILQLLFKRWNKRRNNVSDVNALENSFNEHQGAPNVSRFRNTRTPSSGDRISVSRRVPVRYGYGNVVDAAHIIETTLSAMEFVNSKTDREKRKIEVLSSVLQRLRSVEKDLNVILGEDSGTDGPSIAVTDIDEYYSNTYAGTLSVLSDDSFMSALDELPANFDDNDALSKDSIKVEKNTLSFYREGMEAVLDGKVCTRKCRYEFCQCDDEFDFKAKVWCLRKAFSENLSDEKKRSWLSGCARQFFAALLRHGKKDPVPFFKAYDNMISFLNDANNLKLMEEELKQRKVSEIGFWDVVLDFVLIDCFEDLAKPPSAVIAVIRNRLLSQSMKESTLSTLIWSMLHAKRARLSIPTGFISHFYDISEVVSPTLTFGFLGTDEHMRELCEYFKEQICAFVVEIFNVNCVRYTSLLELATDVWSVLQMRVDMINTRLNTELLPN</sequence>
<organism evidence="9 10">
    <name type="scientific">Syphacia muris</name>
    <dbReference type="NCBI Taxonomy" id="451379"/>
    <lineage>
        <taxon>Eukaryota</taxon>
        <taxon>Metazoa</taxon>
        <taxon>Ecdysozoa</taxon>
        <taxon>Nematoda</taxon>
        <taxon>Chromadorea</taxon>
        <taxon>Rhabditida</taxon>
        <taxon>Spirurina</taxon>
        <taxon>Oxyuridomorpha</taxon>
        <taxon>Oxyuroidea</taxon>
        <taxon>Oxyuridae</taxon>
        <taxon>Syphacia</taxon>
    </lineage>
</organism>
<keyword evidence="7 8" id="KW-0472">Membrane</keyword>
<dbReference type="STRING" id="451379.A0A0N5ARA1"/>
<dbReference type="PANTHER" id="PTHR21508:SF5">
    <property type="entry name" value="MITOGUARDIN"/>
    <property type="match status" value="1"/>
</dbReference>
<dbReference type="Proteomes" id="UP000046393">
    <property type="component" value="Unplaced"/>
</dbReference>
<dbReference type="GO" id="GO:0005741">
    <property type="term" value="C:mitochondrial outer membrane"/>
    <property type="evidence" value="ECO:0007669"/>
    <property type="project" value="UniProtKB-SubCell"/>
</dbReference>
<name>A0A0N5ARA1_9BILA</name>
<evidence type="ECO:0000256" key="4">
    <source>
        <dbReference type="ARBA" id="ARBA00022787"/>
    </source>
</evidence>
<dbReference type="AlphaFoldDB" id="A0A0N5ARA1"/>
<evidence type="ECO:0000256" key="2">
    <source>
        <dbReference type="ARBA" id="ARBA00008969"/>
    </source>
</evidence>
<protein>
    <submittedName>
        <fullName evidence="10">Mitoguardin</fullName>
    </submittedName>
</protein>
<keyword evidence="5 8" id="KW-1133">Transmembrane helix</keyword>
<evidence type="ECO:0000256" key="8">
    <source>
        <dbReference type="SAM" id="Phobius"/>
    </source>
</evidence>
<comment type="subcellular location">
    <subcellularLocation>
        <location evidence="1">Mitochondrion outer membrane</location>
    </subcellularLocation>
</comment>
<evidence type="ECO:0000256" key="7">
    <source>
        <dbReference type="ARBA" id="ARBA00023136"/>
    </source>
</evidence>